<name>A0A7S1NN73_9EUGL</name>
<dbReference type="AlphaFoldDB" id="A0A7S1NN73"/>
<proteinExistence type="predicted"/>
<reference evidence="1" key="1">
    <citation type="submission" date="2021-01" db="EMBL/GenBank/DDBJ databases">
        <authorList>
            <person name="Corre E."/>
            <person name="Pelletier E."/>
            <person name="Niang G."/>
            <person name="Scheremetjew M."/>
            <person name="Finn R."/>
            <person name="Kale V."/>
            <person name="Holt S."/>
            <person name="Cochrane G."/>
            <person name="Meng A."/>
            <person name="Brown T."/>
            <person name="Cohen L."/>
        </authorList>
    </citation>
    <scope>NUCLEOTIDE SEQUENCE</scope>
    <source>
        <strain evidence="1">NIES-381</strain>
    </source>
</reference>
<evidence type="ECO:0000313" key="1">
    <source>
        <dbReference type="EMBL" id="CAD9027988.1"/>
    </source>
</evidence>
<dbReference type="EMBL" id="HBGA01105328">
    <property type="protein sequence ID" value="CAD9027988.1"/>
    <property type="molecule type" value="Transcribed_RNA"/>
</dbReference>
<evidence type="ECO:0008006" key="2">
    <source>
        <dbReference type="Google" id="ProtNLM"/>
    </source>
</evidence>
<sequence>MGNSAAKALQDRPLSNGLLSSNDEKAIIPNYVTSHTMRITASAAFNHSKYCNADTGELIFSSMYKNKQGTVMDAQGNVLAAFKMQKGMVIDLITVYRSEPAFKGQPQSTDIEATSASGQRLIMYKFAILETKHGLNKSENTYSLIQEDEKTTPLYVGKRISKLKYLVAIERPDGEAVAKAAHGKWSLKGPSLMCDAAPGVDMVAVIFVATCLDDHAGAAGATGGLAGAGVI</sequence>
<gene>
    <name evidence="1" type="ORF">EGYM00392_LOCUS39123</name>
</gene>
<organism evidence="1">
    <name type="scientific">Eutreptiella gymnastica</name>
    <dbReference type="NCBI Taxonomy" id="73025"/>
    <lineage>
        <taxon>Eukaryota</taxon>
        <taxon>Discoba</taxon>
        <taxon>Euglenozoa</taxon>
        <taxon>Euglenida</taxon>
        <taxon>Spirocuta</taxon>
        <taxon>Euglenophyceae</taxon>
        <taxon>Eutreptiales</taxon>
        <taxon>Eutreptiaceae</taxon>
        <taxon>Eutreptiella</taxon>
    </lineage>
</organism>
<accession>A0A7S1NN73</accession>
<protein>
    <recommendedName>
        <fullName evidence="2">Tubby C-terminal domain-containing protein</fullName>
    </recommendedName>
</protein>